<dbReference type="PANTHER" id="PTHR42736:SF1">
    <property type="entry name" value="PROTEIN-GLUTAMINE GAMMA-GLUTAMYLTRANSFERASE"/>
    <property type="match status" value="1"/>
</dbReference>
<keyword evidence="2" id="KW-0472">Membrane</keyword>
<feature type="transmembrane region" description="Helical" evidence="2">
    <location>
        <begin position="137"/>
        <end position="158"/>
    </location>
</feature>
<feature type="domain" description="Transglutaminase-like" evidence="3">
    <location>
        <begin position="484"/>
        <end position="556"/>
    </location>
</feature>
<keyword evidence="5" id="KW-1185">Reference proteome</keyword>
<dbReference type="Pfam" id="PF11992">
    <property type="entry name" value="TgpA_N"/>
    <property type="match status" value="1"/>
</dbReference>
<evidence type="ECO:0000259" key="3">
    <source>
        <dbReference type="SMART" id="SM00460"/>
    </source>
</evidence>
<feature type="region of interest" description="Disordered" evidence="1">
    <location>
        <begin position="399"/>
        <end position="418"/>
    </location>
</feature>
<feature type="transmembrane region" description="Helical" evidence="2">
    <location>
        <begin position="70"/>
        <end position="86"/>
    </location>
</feature>
<evidence type="ECO:0000256" key="1">
    <source>
        <dbReference type="SAM" id="MobiDB-lite"/>
    </source>
</evidence>
<proteinExistence type="predicted"/>
<comment type="caution">
    <text evidence="4">The sequence shown here is derived from an EMBL/GenBank/DDBJ whole genome shotgun (WGS) entry which is preliminary data.</text>
</comment>
<evidence type="ECO:0000313" key="4">
    <source>
        <dbReference type="EMBL" id="TSJ79161.1"/>
    </source>
</evidence>
<protein>
    <submittedName>
        <fullName evidence="4">DUF3488 domain-containing protein</fullName>
    </submittedName>
</protein>
<dbReference type="Proteomes" id="UP000315648">
    <property type="component" value="Unassembled WGS sequence"/>
</dbReference>
<name>A0A556QR99_9BACT</name>
<dbReference type="SMART" id="SM00460">
    <property type="entry name" value="TGc"/>
    <property type="match status" value="1"/>
</dbReference>
<keyword evidence="2" id="KW-1133">Transmembrane helix</keyword>
<dbReference type="PANTHER" id="PTHR42736">
    <property type="entry name" value="PROTEIN-GLUTAMINE GAMMA-GLUTAMYLTRANSFERASE"/>
    <property type="match status" value="1"/>
</dbReference>
<feature type="transmembrane region" description="Helical" evidence="2">
    <location>
        <begin position="198"/>
        <end position="220"/>
    </location>
</feature>
<feature type="transmembrane region" description="Helical" evidence="2">
    <location>
        <begin position="92"/>
        <end position="107"/>
    </location>
</feature>
<dbReference type="Pfam" id="PF01841">
    <property type="entry name" value="Transglut_core"/>
    <property type="match status" value="1"/>
</dbReference>
<feature type="transmembrane region" description="Helical" evidence="2">
    <location>
        <begin position="114"/>
        <end position="131"/>
    </location>
</feature>
<dbReference type="OrthoDB" id="9804872at2"/>
<organism evidence="4 5">
    <name type="scientific">Rariglobus hedericola</name>
    <dbReference type="NCBI Taxonomy" id="2597822"/>
    <lineage>
        <taxon>Bacteria</taxon>
        <taxon>Pseudomonadati</taxon>
        <taxon>Verrucomicrobiota</taxon>
        <taxon>Opitutia</taxon>
        <taxon>Opitutales</taxon>
        <taxon>Opitutaceae</taxon>
        <taxon>Rariglobus</taxon>
    </lineage>
</organism>
<dbReference type="AlphaFoldDB" id="A0A556QR99"/>
<dbReference type="SUPFAM" id="SSF54001">
    <property type="entry name" value="Cysteine proteinases"/>
    <property type="match status" value="1"/>
</dbReference>
<sequence length="748" mass="84680">MEKKRPQLNLTELYQLKWVLGGLLAVLSAWTVLYMDVEAWLWLVLITVTVPVVMRWPVLTLYVPRWAHRLAFPLFVALFATDYYFNREPLPAMIRLALMLVFYRAVTPRKRRDDLQLIVLGLFLVVVAGVLSVSLAFALQIVVFTGCTLLFLLVITLIDSAEAGQVSAPFSAAAPPPWMRIEWLRLARRLRETSDWRVVSLASGLFAGVVGLSALLFFALPRFEIGNSFFLDNMISKKSRTGFSESVRFGDVTDIQQDTSVALRVQVSDLRAIPADPYWRMLVLDSYADGVFSVSNSLSQQVLPQKKKSARVVGSARPRLNEPVWVFYLEGGISRYLPLLGSFNQVQFDGGAQEYAINDELRILRLEKVPPKMFAYRVEGMRFEPELGKIEIAQKRDPIAPPQEFPDEIDGRKREPSGPPTFLTIKLEPEDAAKVEQWVKMIGAPPGDVRTFARLASAWLNQNHAYSLRMEQGEGRDDPLVRWMGSSLPGHCELFAGSFTLLARTAGYPSRMVTGFHGGSWNEGSGHLSIRNSDAHAWCEIYDAASKTWMRVDPTPGARGPEQASAVQETTEAVLARIRDNTWSAKLDTVRMFWYRRIVDFDQSSQVELARDAKSAIESQAKKLKKWINHRLERISEWLQEPWDVARLGAWLFVIGTAFGVVLGWRSYGRGLWLRWRSGLTRNGVDPVRREAGRWLRKLSARGLHTGDVRAELERLRYGPRSSWPNPQGVFRRAKRALKSGMANQATD</sequence>
<evidence type="ECO:0000313" key="5">
    <source>
        <dbReference type="Proteomes" id="UP000315648"/>
    </source>
</evidence>
<dbReference type="InterPro" id="IPR052901">
    <property type="entry name" value="Bact_TGase-like"/>
</dbReference>
<accession>A0A556QR99</accession>
<dbReference type="InterPro" id="IPR002931">
    <property type="entry name" value="Transglutaminase-like"/>
</dbReference>
<evidence type="ECO:0000256" key="2">
    <source>
        <dbReference type="SAM" id="Phobius"/>
    </source>
</evidence>
<dbReference type="InterPro" id="IPR021878">
    <property type="entry name" value="TgpA_N"/>
</dbReference>
<gene>
    <name evidence="4" type="ORF">FPL22_07665</name>
</gene>
<keyword evidence="2" id="KW-0812">Transmembrane</keyword>
<dbReference type="EMBL" id="VMBG01000001">
    <property type="protein sequence ID" value="TSJ79161.1"/>
    <property type="molecule type" value="Genomic_DNA"/>
</dbReference>
<dbReference type="Gene3D" id="3.10.620.30">
    <property type="match status" value="1"/>
</dbReference>
<reference evidence="4 5" key="1">
    <citation type="submission" date="2019-07" db="EMBL/GenBank/DDBJ databases">
        <title>Description of 53C-WASEF.</title>
        <authorList>
            <person name="Pitt A."/>
            <person name="Hahn M.W."/>
        </authorList>
    </citation>
    <scope>NUCLEOTIDE SEQUENCE [LARGE SCALE GENOMIC DNA]</scope>
    <source>
        <strain evidence="4 5">53C-WASEF</strain>
    </source>
</reference>
<dbReference type="InterPro" id="IPR038765">
    <property type="entry name" value="Papain-like_cys_pep_sf"/>
</dbReference>
<feature type="transmembrane region" description="Helical" evidence="2">
    <location>
        <begin position="12"/>
        <end position="33"/>
    </location>
</feature>
<feature type="transmembrane region" description="Helical" evidence="2">
    <location>
        <begin position="39"/>
        <end position="58"/>
    </location>
</feature>
<dbReference type="RefSeq" id="WP_144229503.1">
    <property type="nucleotide sequence ID" value="NZ_CBCRVV010000027.1"/>
</dbReference>